<dbReference type="SUPFAM" id="SSF53335">
    <property type="entry name" value="S-adenosyl-L-methionine-dependent methyltransferases"/>
    <property type="match status" value="1"/>
</dbReference>
<accession>A0A927MUU6</accession>
<dbReference type="Gene3D" id="3.40.50.150">
    <property type="entry name" value="Vaccinia Virus protein VP39"/>
    <property type="match status" value="1"/>
</dbReference>
<dbReference type="Proteomes" id="UP000638648">
    <property type="component" value="Unassembled WGS sequence"/>
</dbReference>
<protein>
    <submittedName>
        <fullName evidence="5">SAM-dependent methyltransferase</fullName>
    </submittedName>
</protein>
<dbReference type="GO" id="GO:0008168">
    <property type="term" value="F:methyltransferase activity"/>
    <property type="evidence" value="ECO:0007669"/>
    <property type="project" value="UniProtKB-KW"/>
</dbReference>
<gene>
    <name evidence="5" type="ORF">HEB94_004144</name>
</gene>
<dbReference type="InterPro" id="IPR029063">
    <property type="entry name" value="SAM-dependent_MTases_sf"/>
</dbReference>
<name>A0A927MUU6_9ACTN</name>
<sequence>MTSRSASTSQERPFYAQYAWAYDHLIDDSPEPWAAAVHDRLVRAGFPRAAVLDAGCGTGRHAAALAARGHEVDLADASKELLRQAALRCPSARALHVDLCSFRPESLYQAVVCRGVLNDMTTDDERDAVLRAFAASLRAGGLVVLDVREEAGSRGRANGTPHRRTVDLHGRGRLTFTSTSTWNADLLLVREEYELDLDGEPSRQSTYEFAMRPWSGTELRQRLARAGFTDVEIAPGVGRRTDDRLFVTAARA</sequence>
<evidence type="ECO:0000256" key="1">
    <source>
        <dbReference type="ARBA" id="ARBA00022603"/>
    </source>
</evidence>
<dbReference type="Pfam" id="PF13649">
    <property type="entry name" value="Methyltransf_25"/>
    <property type="match status" value="1"/>
</dbReference>
<evidence type="ECO:0000313" key="6">
    <source>
        <dbReference type="Proteomes" id="UP000638648"/>
    </source>
</evidence>
<organism evidence="5 6">
    <name type="scientific">Actinopolymorpha pittospori</name>
    <dbReference type="NCBI Taxonomy" id="648752"/>
    <lineage>
        <taxon>Bacteria</taxon>
        <taxon>Bacillati</taxon>
        <taxon>Actinomycetota</taxon>
        <taxon>Actinomycetes</taxon>
        <taxon>Propionibacteriales</taxon>
        <taxon>Actinopolymorphaceae</taxon>
        <taxon>Actinopolymorpha</taxon>
    </lineage>
</organism>
<dbReference type="AlphaFoldDB" id="A0A927MUU6"/>
<dbReference type="Gene3D" id="2.20.130.10">
    <property type="entry name" value="CAC2371-like domains"/>
    <property type="match status" value="1"/>
</dbReference>
<dbReference type="CDD" id="cd02440">
    <property type="entry name" value="AdoMet_MTases"/>
    <property type="match status" value="1"/>
</dbReference>
<dbReference type="RefSeq" id="WP_192751266.1">
    <property type="nucleotide sequence ID" value="NZ_BAABJL010000122.1"/>
</dbReference>
<dbReference type="GO" id="GO:0032259">
    <property type="term" value="P:methylation"/>
    <property type="evidence" value="ECO:0007669"/>
    <property type="project" value="UniProtKB-KW"/>
</dbReference>
<feature type="domain" description="Methyltransferase" evidence="4">
    <location>
        <begin position="51"/>
        <end position="141"/>
    </location>
</feature>
<dbReference type="PANTHER" id="PTHR43464:SF19">
    <property type="entry name" value="UBIQUINONE BIOSYNTHESIS O-METHYLTRANSFERASE, MITOCHONDRIAL"/>
    <property type="match status" value="1"/>
</dbReference>
<keyword evidence="6" id="KW-1185">Reference proteome</keyword>
<dbReference type="EMBL" id="JADBEM010000001">
    <property type="protein sequence ID" value="MBE1607296.1"/>
    <property type="molecule type" value="Genomic_DNA"/>
</dbReference>
<keyword evidence="1 5" id="KW-0489">Methyltransferase</keyword>
<keyword evidence="2" id="KW-0808">Transferase</keyword>
<keyword evidence="3" id="KW-0949">S-adenosyl-L-methionine</keyword>
<evidence type="ECO:0000256" key="2">
    <source>
        <dbReference type="ARBA" id="ARBA00022679"/>
    </source>
</evidence>
<evidence type="ECO:0000259" key="4">
    <source>
        <dbReference type="Pfam" id="PF13649"/>
    </source>
</evidence>
<dbReference type="InterPro" id="IPR041698">
    <property type="entry name" value="Methyltransf_25"/>
</dbReference>
<evidence type="ECO:0000313" key="5">
    <source>
        <dbReference type="EMBL" id="MBE1607296.1"/>
    </source>
</evidence>
<comment type="caution">
    <text evidence="5">The sequence shown here is derived from an EMBL/GenBank/DDBJ whole genome shotgun (WGS) entry which is preliminary data.</text>
</comment>
<evidence type="ECO:0000256" key="3">
    <source>
        <dbReference type="ARBA" id="ARBA00022691"/>
    </source>
</evidence>
<dbReference type="PANTHER" id="PTHR43464">
    <property type="entry name" value="METHYLTRANSFERASE"/>
    <property type="match status" value="1"/>
</dbReference>
<proteinExistence type="predicted"/>
<reference evidence="5" key="1">
    <citation type="submission" date="2020-10" db="EMBL/GenBank/DDBJ databases">
        <title>Sequencing the genomes of 1000 actinobacteria strains.</title>
        <authorList>
            <person name="Klenk H.-P."/>
        </authorList>
    </citation>
    <scope>NUCLEOTIDE SEQUENCE</scope>
    <source>
        <strain evidence="5">DSM 45354</strain>
    </source>
</reference>